<proteinExistence type="predicted"/>
<reference evidence="2 3" key="1">
    <citation type="submission" date="2024-05" db="EMBL/GenBank/DDBJ databases">
        <authorList>
            <person name="Duchaud E."/>
        </authorList>
    </citation>
    <scope>NUCLEOTIDE SEQUENCE [LARGE SCALE GENOMIC DNA]</scope>
    <source>
        <strain evidence="2">Ena-SAMPLE-TAB-13-05-2024-13:56:06:370-140302</strain>
    </source>
</reference>
<evidence type="ECO:0000313" key="3">
    <source>
        <dbReference type="Proteomes" id="UP001497416"/>
    </source>
</evidence>
<dbReference type="Proteomes" id="UP001497416">
    <property type="component" value="Unassembled WGS sequence"/>
</dbReference>
<name>A0ABM9P0M7_9FLAO</name>
<keyword evidence="3" id="KW-1185">Reference proteome</keyword>
<organism evidence="2 3">
    <name type="scientific">Tenacibaculum platacis</name>
    <dbReference type="NCBI Taxonomy" id="3137852"/>
    <lineage>
        <taxon>Bacteria</taxon>
        <taxon>Pseudomonadati</taxon>
        <taxon>Bacteroidota</taxon>
        <taxon>Flavobacteriia</taxon>
        <taxon>Flavobacteriales</taxon>
        <taxon>Flavobacteriaceae</taxon>
        <taxon>Tenacibaculum</taxon>
    </lineage>
</organism>
<feature type="transmembrane region" description="Helical" evidence="1">
    <location>
        <begin position="12"/>
        <end position="32"/>
    </location>
</feature>
<protein>
    <submittedName>
        <fullName evidence="2">Uncharacterized protein</fullName>
    </submittedName>
</protein>
<evidence type="ECO:0000256" key="1">
    <source>
        <dbReference type="SAM" id="Phobius"/>
    </source>
</evidence>
<keyword evidence="1" id="KW-0812">Transmembrane</keyword>
<feature type="transmembrane region" description="Helical" evidence="1">
    <location>
        <begin position="52"/>
        <end position="72"/>
    </location>
</feature>
<evidence type="ECO:0000313" key="2">
    <source>
        <dbReference type="EMBL" id="CAL2086473.1"/>
    </source>
</evidence>
<comment type="caution">
    <text evidence="2">The sequence shown here is derived from an EMBL/GenBank/DDBJ whole genome shotgun (WGS) entry which is preliminary data.</text>
</comment>
<dbReference type="EMBL" id="CAXIXY010000004">
    <property type="protein sequence ID" value="CAL2086473.1"/>
    <property type="molecule type" value="Genomic_DNA"/>
</dbReference>
<accession>A0ABM9P0M7</accession>
<dbReference type="RefSeq" id="WP_348712204.1">
    <property type="nucleotide sequence ID" value="NZ_CAXIXW010000015.1"/>
</dbReference>
<sequence>MEESKNHRKYQWLQNLLWFLFCFFIGILSFRLRIGETFEFKNDILNTILQFLYYRAILVIGGILGLLTFIFFKIIDSKLVRRKANSKWSLFIFRLISILSILTILSLLHYILEFELDWI</sequence>
<gene>
    <name evidence="2" type="ORF">T190607A01A_20646</name>
</gene>
<keyword evidence="1" id="KW-0472">Membrane</keyword>
<feature type="transmembrane region" description="Helical" evidence="1">
    <location>
        <begin position="92"/>
        <end position="112"/>
    </location>
</feature>
<keyword evidence="1" id="KW-1133">Transmembrane helix</keyword>